<evidence type="ECO:0000256" key="4">
    <source>
        <dbReference type="ARBA" id="ARBA00022989"/>
    </source>
</evidence>
<dbReference type="AlphaFoldDB" id="A0A6N9UFL1"/>
<evidence type="ECO:0000259" key="8">
    <source>
        <dbReference type="Pfam" id="PF02687"/>
    </source>
</evidence>
<feature type="transmembrane region" description="Helical" evidence="7">
    <location>
        <begin position="789"/>
        <end position="817"/>
    </location>
</feature>
<comment type="caution">
    <text evidence="9">The sequence shown here is derived from an EMBL/GenBank/DDBJ whole genome shotgun (WGS) entry which is preliminary data.</text>
</comment>
<evidence type="ECO:0000256" key="6">
    <source>
        <dbReference type="ARBA" id="ARBA00038076"/>
    </source>
</evidence>
<feature type="transmembrane region" description="Helical" evidence="7">
    <location>
        <begin position="699"/>
        <end position="723"/>
    </location>
</feature>
<comment type="similarity">
    <text evidence="6">Belongs to the ABC-4 integral membrane protein family.</text>
</comment>
<dbReference type="RefSeq" id="WP_164138467.1">
    <property type="nucleotide sequence ID" value="NZ_JAAGMB010000050.1"/>
</dbReference>
<organism evidence="9 10">
    <name type="scientific">Streptomyces coelicoflavus</name>
    <dbReference type="NCBI Taxonomy" id="285562"/>
    <lineage>
        <taxon>Bacteria</taxon>
        <taxon>Bacillati</taxon>
        <taxon>Actinomycetota</taxon>
        <taxon>Actinomycetes</taxon>
        <taxon>Kitasatosporales</taxon>
        <taxon>Streptomycetaceae</taxon>
        <taxon>Streptomyces</taxon>
    </lineage>
</organism>
<feature type="transmembrane region" description="Helical" evidence="7">
    <location>
        <begin position="391"/>
        <end position="412"/>
    </location>
</feature>
<dbReference type="PANTHER" id="PTHR30572">
    <property type="entry name" value="MEMBRANE COMPONENT OF TRANSPORTER-RELATED"/>
    <property type="match status" value="1"/>
</dbReference>
<evidence type="ECO:0000256" key="7">
    <source>
        <dbReference type="SAM" id="Phobius"/>
    </source>
</evidence>
<evidence type="ECO:0000256" key="3">
    <source>
        <dbReference type="ARBA" id="ARBA00022692"/>
    </source>
</evidence>
<evidence type="ECO:0000256" key="5">
    <source>
        <dbReference type="ARBA" id="ARBA00023136"/>
    </source>
</evidence>
<feature type="transmembrane region" description="Helical" evidence="7">
    <location>
        <begin position="479"/>
        <end position="500"/>
    </location>
</feature>
<accession>A0A6N9UFL1</accession>
<keyword evidence="3 7" id="KW-0812">Transmembrane</keyword>
<dbReference type="PANTHER" id="PTHR30572:SF4">
    <property type="entry name" value="ABC TRANSPORTER PERMEASE YTRF"/>
    <property type="match status" value="1"/>
</dbReference>
<dbReference type="InterPro" id="IPR050250">
    <property type="entry name" value="Macrolide_Exporter_MacB"/>
</dbReference>
<comment type="subcellular location">
    <subcellularLocation>
        <location evidence="1">Cell membrane</location>
        <topology evidence="1">Multi-pass membrane protein</topology>
    </subcellularLocation>
</comment>
<protein>
    <submittedName>
        <fullName evidence="9">ABC transporter permease</fullName>
    </submittedName>
</protein>
<keyword evidence="2" id="KW-1003">Cell membrane</keyword>
<feature type="domain" description="ABC3 transporter permease C-terminal" evidence="8">
    <location>
        <begin position="703"/>
        <end position="817"/>
    </location>
</feature>
<evidence type="ECO:0000256" key="1">
    <source>
        <dbReference type="ARBA" id="ARBA00004651"/>
    </source>
</evidence>
<feature type="transmembrane region" description="Helical" evidence="7">
    <location>
        <begin position="249"/>
        <end position="275"/>
    </location>
</feature>
<name>A0A6N9UFL1_9ACTN</name>
<feature type="domain" description="ABC3 transporter permease C-terminal" evidence="8">
    <location>
        <begin position="254"/>
        <end position="373"/>
    </location>
</feature>
<evidence type="ECO:0000313" key="10">
    <source>
        <dbReference type="Proteomes" id="UP000469545"/>
    </source>
</evidence>
<gene>
    <name evidence="9" type="ORF">G3I46_02320</name>
</gene>
<evidence type="ECO:0000313" key="9">
    <source>
        <dbReference type="EMBL" id="NEB15359.1"/>
    </source>
</evidence>
<feature type="transmembrane region" description="Helical" evidence="7">
    <location>
        <begin position="744"/>
        <end position="769"/>
    </location>
</feature>
<dbReference type="GO" id="GO:0022857">
    <property type="term" value="F:transmembrane transporter activity"/>
    <property type="evidence" value="ECO:0007669"/>
    <property type="project" value="TreeGrafter"/>
</dbReference>
<dbReference type="EMBL" id="JAAGMB010000050">
    <property type="protein sequence ID" value="NEB15359.1"/>
    <property type="molecule type" value="Genomic_DNA"/>
</dbReference>
<keyword evidence="10" id="KW-1185">Reference proteome</keyword>
<dbReference type="InterPro" id="IPR003838">
    <property type="entry name" value="ABC3_permease_C"/>
</dbReference>
<proteinExistence type="inferred from homology"/>
<dbReference type="GO" id="GO:0005886">
    <property type="term" value="C:plasma membrane"/>
    <property type="evidence" value="ECO:0007669"/>
    <property type="project" value="UniProtKB-SubCell"/>
</dbReference>
<dbReference type="Proteomes" id="UP000469545">
    <property type="component" value="Unassembled WGS sequence"/>
</dbReference>
<feature type="transmembrane region" description="Helical" evidence="7">
    <location>
        <begin position="345"/>
        <end position="370"/>
    </location>
</feature>
<feature type="transmembrane region" description="Helical" evidence="7">
    <location>
        <begin position="302"/>
        <end position="325"/>
    </location>
</feature>
<reference evidence="9 10" key="1">
    <citation type="submission" date="2020-01" db="EMBL/GenBank/DDBJ databases">
        <title>Insect and environment-associated Actinomycetes.</title>
        <authorList>
            <person name="Currrie C."/>
            <person name="Chevrette M."/>
            <person name="Carlson C."/>
            <person name="Stubbendieck R."/>
            <person name="Wendt-Pienkowski E."/>
        </authorList>
    </citation>
    <scope>NUCLEOTIDE SEQUENCE [LARGE SCALE GENOMIC DNA]</scope>
    <source>
        <strain evidence="9 10">SID14172</strain>
    </source>
</reference>
<keyword evidence="5 7" id="KW-0472">Membrane</keyword>
<keyword evidence="4 7" id="KW-1133">Transmembrane helix</keyword>
<dbReference type="Pfam" id="PF02687">
    <property type="entry name" value="FtsX"/>
    <property type="match status" value="2"/>
</dbReference>
<feature type="transmembrane region" description="Helical" evidence="7">
    <location>
        <begin position="424"/>
        <end position="443"/>
    </location>
</feature>
<evidence type="ECO:0000256" key="2">
    <source>
        <dbReference type="ARBA" id="ARBA00022475"/>
    </source>
</evidence>
<sequence>MLTTALHTLRTRRLAFTGSFIALALGAALLTVMGLALASSLDAPKRAPERFAAAPVVVRGQDTLRVQTPSGGRTKELARPRPVPDALTARLKDLGPVVEDRSFPVHVRGDRGPGDLVGHPWSTAAFAPYRIDAGRAPRASDEVVVTGGWAAPGDRVRTDRGTLRVVGTVPGLGFEDAVFFTDERATAVAPVSVQLTVDAEVSAVREAVRDAVRDSVPGSAGVRVLAGDDRRYADADPDRDREALTALNALFGTAGGVSAFVSVFVVASTFAFAVAQRRREFGLLRTAGATPGQLRRTVLAEALAVGVLASATGCLLGAYAAPHLAAQVVEEGLAPAWFTIGEHTWPYHMAFWTGLAVALCGATAAAWRAGRTGPVEALREASVDTGTMTRGRWVCGAGLLLTALVTLVLALAGDPGDLLHRKTYVTRPMLLIAAVALLAPVVVRPSVRLLTWLPARLPGATGLLARENTAAGVRRTSAVAAPVLVTVALAGSLLGAVATLDEAKAAEVRERTAAAFVVTAPSGTGFDAATVDRLRAVPGAEVSPTSSTAVYALEDGVALIRSDARAVAGPEALTATTRLPLAAGRVSDLDDRSIVVNEEWAEHTVGRSVRIWLGDGTRKTLRIAAVMHTGTGDNGVYVTAANAVGAPVDRVDVALADGADPAAVAAGLRGAVTPVGGRVASGDEWAAAASPGARGTTRAGLFLVLGIALLYTGISVVNTMLTATSDRVRDLTVLRLTGATDRQVLRLLAVESLTVTAVGALLGLLVAGLNLAGMAAALHLLAVPAAPVLPWTAVTTTAATCAALTTAASLTSATLLLRRRRAVARE</sequence>